<dbReference type="STRING" id="52770.BSZ40_06135"/>
<dbReference type="InterPro" id="IPR000801">
    <property type="entry name" value="Esterase-like"/>
</dbReference>
<evidence type="ECO:0000313" key="2">
    <source>
        <dbReference type="EMBL" id="OKL51728.1"/>
    </source>
</evidence>
<dbReference type="RefSeq" id="WP_073824307.1">
    <property type="nucleotide sequence ID" value="NZ_MQVS01000005.1"/>
</dbReference>
<dbReference type="InterPro" id="IPR029058">
    <property type="entry name" value="AB_hydrolase_fold"/>
</dbReference>
<dbReference type="PANTHER" id="PTHR48098">
    <property type="entry name" value="ENTEROCHELIN ESTERASE-RELATED"/>
    <property type="match status" value="1"/>
</dbReference>
<keyword evidence="1" id="KW-0472">Membrane</keyword>
<comment type="caution">
    <text evidence="2">The sequence shown here is derived from an EMBL/GenBank/DDBJ whole genome shotgun (WGS) entry which is preliminary data.</text>
</comment>
<accession>A0A1Q5PVW5</accession>
<evidence type="ECO:0008006" key="4">
    <source>
        <dbReference type="Google" id="ProtNLM"/>
    </source>
</evidence>
<sequence>MSRFLPFEIATSNFVLILVLVAATVLLGTTYFLATRGTYAAAQGGWGTWRRRLAALAAVLLCQVLVVAVFAARTNQTMRWAVTLGDLVELLGAELPAPSALLPLTPTATTDKSAKWHTNFTEHDAQLQVTHFAGPTSGVSDDVWVWTPRHYSPTDKRPHNVLLLLHGDPGTPDGMLYNLDITAKVQQAIDSGALPPTLVVAPALSVDAAQRAEPDCADFAGRARVGTWVQVDVPRMLRANFPNVSADREAWALGGVSSGGYCAVWTVLQRSSEFGTAAAFSAYDAPQIGGLAQANELRAAHTLSHLVQGDAHSAVNWWLTAAQDDRDATHFVRHFALAAPQADHVARDLVPAGGHAWALWRQRLPHFLSWWGAAQAGQPIDWEPTESGPQTPVGLLAKLEEVAPLRHLGVLVAAWGLLGVLTVLAAFPRAVLLARRRWWGRMRGDRERGASPPLPASEVFIPRRLWRLVSRGVWLGLASLGAVLAAGLGVNRWGEFYPTWQVAFLDLASIW</sequence>
<feature type="transmembrane region" description="Helical" evidence="1">
    <location>
        <begin position="472"/>
        <end position="490"/>
    </location>
</feature>
<evidence type="ECO:0000256" key="1">
    <source>
        <dbReference type="SAM" id="Phobius"/>
    </source>
</evidence>
<keyword evidence="1" id="KW-1133">Transmembrane helix</keyword>
<organism evidence="2 3">
    <name type="scientific">Buchananella hordeovulneris</name>
    <dbReference type="NCBI Taxonomy" id="52770"/>
    <lineage>
        <taxon>Bacteria</taxon>
        <taxon>Bacillati</taxon>
        <taxon>Actinomycetota</taxon>
        <taxon>Actinomycetes</taxon>
        <taxon>Actinomycetales</taxon>
        <taxon>Actinomycetaceae</taxon>
        <taxon>Buchananella</taxon>
    </lineage>
</organism>
<keyword evidence="1" id="KW-0812">Transmembrane</keyword>
<dbReference type="PANTHER" id="PTHR48098:SF1">
    <property type="entry name" value="DIACYLGLYCEROL ACYLTRANSFERASE_MYCOLYLTRANSFERASE AG85A"/>
    <property type="match status" value="1"/>
</dbReference>
<dbReference type="OrthoDB" id="3723842at2"/>
<dbReference type="EMBL" id="MQVS01000005">
    <property type="protein sequence ID" value="OKL51728.1"/>
    <property type="molecule type" value="Genomic_DNA"/>
</dbReference>
<dbReference type="Gene3D" id="3.40.50.1820">
    <property type="entry name" value="alpha/beta hydrolase"/>
    <property type="match status" value="1"/>
</dbReference>
<dbReference type="SUPFAM" id="SSF53474">
    <property type="entry name" value="alpha/beta-Hydrolases"/>
    <property type="match status" value="1"/>
</dbReference>
<dbReference type="Proteomes" id="UP000185612">
    <property type="component" value="Unassembled WGS sequence"/>
</dbReference>
<reference evidence="3" key="1">
    <citation type="submission" date="2016-12" db="EMBL/GenBank/DDBJ databases">
        <authorList>
            <person name="Meng X."/>
        </authorList>
    </citation>
    <scope>NUCLEOTIDE SEQUENCE [LARGE SCALE GENOMIC DNA]</scope>
    <source>
        <strain evidence="3">DSM 20732</strain>
    </source>
</reference>
<protein>
    <recommendedName>
        <fullName evidence="4">Esterase</fullName>
    </recommendedName>
</protein>
<dbReference type="AlphaFoldDB" id="A0A1Q5PVW5"/>
<proteinExistence type="predicted"/>
<dbReference type="Pfam" id="PF00756">
    <property type="entry name" value="Esterase"/>
    <property type="match status" value="1"/>
</dbReference>
<evidence type="ECO:0000313" key="3">
    <source>
        <dbReference type="Proteomes" id="UP000185612"/>
    </source>
</evidence>
<dbReference type="GO" id="GO:0016747">
    <property type="term" value="F:acyltransferase activity, transferring groups other than amino-acyl groups"/>
    <property type="evidence" value="ECO:0007669"/>
    <property type="project" value="TreeGrafter"/>
</dbReference>
<feature type="transmembrane region" description="Helical" evidence="1">
    <location>
        <begin position="408"/>
        <end position="432"/>
    </location>
</feature>
<name>A0A1Q5PVW5_9ACTO</name>
<feature type="transmembrane region" description="Helical" evidence="1">
    <location>
        <begin position="12"/>
        <end position="33"/>
    </location>
</feature>
<dbReference type="InterPro" id="IPR050583">
    <property type="entry name" value="Mycobacterial_A85_antigen"/>
</dbReference>
<gene>
    <name evidence="2" type="ORF">BSZ40_06135</name>
</gene>
<keyword evidence="3" id="KW-1185">Reference proteome</keyword>
<dbReference type="InParanoid" id="A0A1Q5PVW5"/>
<feature type="transmembrane region" description="Helical" evidence="1">
    <location>
        <begin position="53"/>
        <end position="72"/>
    </location>
</feature>